<feature type="region of interest" description="Disordered" evidence="2">
    <location>
        <begin position="275"/>
        <end position="358"/>
    </location>
</feature>
<dbReference type="Gene3D" id="2.180.10.10">
    <property type="entry name" value="RHS repeat-associated core"/>
    <property type="match status" value="1"/>
</dbReference>
<feature type="compositionally biased region" description="Basic and acidic residues" evidence="2">
    <location>
        <begin position="305"/>
        <end position="336"/>
    </location>
</feature>
<evidence type="ECO:0000313" key="5">
    <source>
        <dbReference type="Proteomes" id="UP000245996"/>
    </source>
</evidence>
<accession>A0ABD6XJ90</accession>
<evidence type="ECO:0000313" key="4">
    <source>
        <dbReference type="EMBL" id="PWJ72388.1"/>
    </source>
</evidence>
<dbReference type="Pfam" id="PF25023">
    <property type="entry name" value="TEN_YD-shell"/>
    <property type="match status" value="1"/>
</dbReference>
<dbReference type="InterPro" id="IPR022385">
    <property type="entry name" value="Rhs_assc_core"/>
</dbReference>
<dbReference type="InterPro" id="IPR050708">
    <property type="entry name" value="T6SS_VgrG/RHS"/>
</dbReference>
<dbReference type="PRINTS" id="PR00394">
    <property type="entry name" value="RHSPROTEIN"/>
</dbReference>
<protein>
    <submittedName>
        <fullName evidence="4">RHS repeat-associated protein</fullName>
    </submittedName>
</protein>
<reference evidence="4 5" key="1">
    <citation type="submission" date="2018-05" db="EMBL/GenBank/DDBJ databases">
        <title>Genomic Encyclopedia of Type Strains, Phase IV (KMG-V): Genome sequencing to study the core and pangenomes of soil and plant-associated prokaryotes.</title>
        <authorList>
            <person name="Whitman W."/>
        </authorList>
    </citation>
    <scope>NUCLEOTIDE SEQUENCE [LARGE SCALE GENOMIC DNA]</scope>
    <source>
        <strain evidence="4 5">PNG 92-11</strain>
    </source>
</reference>
<evidence type="ECO:0000256" key="2">
    <source>
        <dbReference type="SAM" id="MobiDB-lite"/>
    </source>
</evidence>
<sequence>MTRARDEYFAFDPAHNLLSEAQTQPLQDNRLRVYEDKRWTYDGFGNVTRKQSGRHTDQQFIWNAEHQLIESLSTRNETEQRTTYGYDAFGRRSWKRDAFGITRFIWEGNRLLSEVRGSRQHLWIYEDDSFAPLAQISLQQGETEHDAQVNWYHNDVSGLPRELTGTDGSVVWRAVYRAWGNTLRTEQVAAKNAEPVYQPLRYQGQYFDAETGLHYNRFRYYDPDAGRFVSQDPIGLAGGVNLYQYAPNPLSWVDPLGLSKCSLVKAKSRNDALKQAQAHAQVPRVSRGGRNIGIDELNPTSRGRAWSEMKSDGGKSLGRENRYGKNKWFEHPDGHPDAGQPGVPKHHESGHIHSVNPKGEEVIFTW</sequence>
<dbReference type="EMBL" id="QGHE01000027">
    <property type="protein sequence ID" value="PWJ72388.1"/>
    <property type="molecule type" value="Genomic_DNA"/>
</dbReference>
<dbReference type="NCBIfam" id="TIGR03696">
    <property type="entry name" value="Rhs_assc_core"/>
    <property type="match status" value="1"/>
</dbReference>
<dbReference type="InterPro" id="IPR056823">
    <property type="entry name" value="TEN-like_YD-shell"/>
</dbReference>
<name>A0ABD6XJ90_ENTAG</name>
<dbReference type="NCBIfam" id="TIGR01643">
    <property type="entry name" value="YD_repeat_2x"/>
    <property type="match status" value="1"/>
</dbReference>
<gene>
    <name evidence="4" type="ORF">C7430_1275</name>
</gene>
<dbReference type="AlphaFoldDB" id="A0ABD6XJ90"/>
<dbReference type="Proteomes" id="UP000245996">
    <property type="component" value="Unassembled WGS sequence"/>
</dbReference>
<comment type="caution">
    <text evidence="4">The sequence shown here is derived from an EMBL/GenBank/DDBJ whole genome shotgun (WGS) entry which is preliminary data.</text>
</comment>
<keyword evidence="1" id="KW-0677">Repeat</keyword>
<dbReference type="PANTHER" id="PTHR32305">
    <property type="match status" value="1"/>
</dbReference>
<dbReference type="InterPro" id="IPR006530">
    <property type="entry name" value="YD"/>
</dbReference>
<feature type="domain" description="Teneurin-like YD-shell" evidence="3">
    <location>
        <begin position="7"/>
        <end position="232"/>
    </location>
</feature>
<organism evidence="4 5">
    <name type="scientific">Enterobacter agglomerans</name>
    <name type="common">Erwinia herbicola</name>
    <name type="synonym">Pantoea agglomerans</name>
    <dbReference type="NCBI Taxonomy" id="549"/>
    <lineage>
        <taxon>Bacteria</taxon>
        <taxon>Pseudomonadati</taxon>
        <taxon>Pseudomonadota</taxon>
        <taxon>Gammaproteobacteria</taxon>
        <taxon>Enterobacterales</taxon>
        <taxon>Erwiniaceae</taxon>
        <taxon>Pantoea</taxon>
        <taxon>Pantoea agglomerans group</taxon>
    </lineage>
</organism>
<dbReference type="PANTHER" id="PTHR32305:SF15">
    <property type="entry name" value="PROTEIN RHSA-RELATED"/>
    <property type="match status" value="1"/>
</dbReference>
<proteinExistence type="predicted"/>
<evidence type="ECO:0000259" key="3">
    <source>
        <dbReference type="Pfam" id="PF25023"/>
    </source>
</evidence>
<evidence type="ECO:0000256" key="1">
    <source>
        <dbReference type="ARBA" id="ARBA00022737"/>
    </source>
</evidence>